<protein>
    <submittedName>
        <fullName evidence="2">Uncharacterized protein</fullName>
    </submittedName>
</protein>
<dbReference type="AlphaFoldDB" id="A0A7D5TBJ7"/>
<dbReference type="Proteomes" id="UP000509346">
    <property type="component" value="Chromosome"/>
</dbReference>
<gene>
    <name evidence="2" type="ORF">HZS54_20000</name>
</gene>
<feature type="compositionally biased region" description="Basic and acidic residues" evidence="1">
    <location>
        <begin position="1"/>
        <end position="16"/>
    </location>
</feature>
<dbReference type="OrthoDB" id="346492at2157"/>
<feature type="region of interest" description="Disordered" evidence="1">
    <location>
        <begin position="1"/>
        <end position="44"/>
    </location>
</feature>
<reference evidence="2 3" key="1">
    <citation type="submission" date="2020-07" db="EMBL/GenBank/DDBJ databases">
        <title>Halosimplex litoreum sp. nov. and Halosimplex rubrum sp. nov., isolated from different salt environments.</title>
        <authorList>
            <person name="Cui H."/>
        </authorList>
    </citation>
    <scope>NUCLEOTIDE SEQUENCE [LARGE SCALE GENOMIC DNA]</scope>
    <source>
        <strain evidence="2 3">R2</strain>
    </source>
</reference>
<dbReference type="EMBL" id="CP058909">
    <property type="protein sequence ID" value="QLH83770.1"/>
    <property type="molecule type" value="Genomic_DNA"/>
</dbReference>
<evidence type="ECO:0000256" key="1">
    <source>
        <dbReference type="SAM" id="MobiDB-lite"/>
    </source>
</evidence>
<evidence type="ECO:0000313" key="3">
    <source>
        <dbReference type="Proteomes" id="UP000509346"/>
    </source>
</evidence>
<accession>A0A7D5TBJ7</accession>
<sequence length="339" mass="38959">MEDEKSPQNQSEHEHANSIVEVTDDASEQKLVADGGPQLPDSPEFNQWRLESTRRTDSIVVDSTLIEGSYELTLESECAGTWFEQVPARRTAVLHNEFLWRIPDNWEYFARITHEDEPDEILYKIPESRVSVVITEEKDGIRSRSGYRVLSIGRIQTRPTEMPDKNALIQLLRSIEDEDNHPSEAIEDTLQYLLEHWHRFETSYRQYYEKWSSKLMMNAFRGDRDDTFDSWSVEPWEVEQVIGHLVSDTINCARETADAVNDAFMEAGVVSPSPTVTLSVQETRLPIGYRAQALTELGCSSDETMDYLIDQFETKPDISGEAAREVDEQNVRAVRHALK</sequence>
<name>A0A7D5TBJ7_9EURY</name>
<dbReference type="KEGG" id="hpel:HZS54_20000"/>
<keyword evidence="3" id="KW-1185">Reference proteome</keyword>
<proteinExistence type="predicted"/>
<dbReference type="GeneID" id="56084923"/>
<organism evidence="2 3">
    <name type="scientific">Halosimplex pelagicum</name>
    <dbReference type="NCBI Taxonomy" id="869886"/>
    <lineage>
        <taxon>Archaea</taxon>
        <taxon>Methanobacteriati</taxon>
        <taxon>Methanobacteriota</taxon>
        <taxon>Stenosarchaea group</taxon>
        <taxon>Halobacteria</taxon>
        <taxon>Halobacteriales</taxon>
        <taxon>Haloarculaceae</taxon>
        <taxon>Halosimplex</taxon>
    </lineage>
</organism>
<evidence type="ECO:0000313" key="2">
    <source>
        <dbReference type="EMBL" id="QLH83770.1"/>
    </source>
</evidence>
<dbReference type="RefSeq" id="WP_179918812.1">
    <property type="nucleotide sequence ID" value="NZ_CP058909.1"/>
</dbReference>